<proteinExistence type="inferred from homology"/>
<keyword evidence="1" id="KW-0862">Zinc</keyword>
<evidence type="ECO:0000256" key="1">
    <source>
        <dbReference type="RuleBase" id="RU367018"/>
    </source>
</evidence>
<comment type="subcellular location">
    <subcellularLocation>
        <location evidence="1">Nucleus</location>
    </subcellularLocation>
</comment>
<sequence length="100" mass="12074">MYTKRQRWVPFYLKPTLWAGMSTTQRSESTNTFFDGFVHSKTSLKQFVVQYGRALRCKAEKEFHADTKSFTKMISCVRYLKWRNKCKDYTHLQSLRNFKK</sequence>
<organism evidence="2 3">
    <name type="scientific">Cuscuta epithymum</name>
    <dbReference type="NCBI Taxonomy" id="186058"/>
    <lineage>
        <taxon>Eukaryota</taxon>
        <taxon>Viridiplantae</taxon>
        <taxon>Streptophyta</taxon>
        <taxon>Embryophyta</taxon>
        <taxon>Tracheophyta</taxon>
        <taxon>Spermatophyta</taxon>
        <taxon>Magnoliopsida</taxon>
        <taxon>eudicotyledons</taxon>
        <taxon>Gunneridae</taxon>
        <taxon>Pentapetalae</taxon>
        <taxon>asterids</taxon>
        <taxon>lamiids</taxon>
        <taxon>Solanales</taxon>
        <taxon>Convolvulaceae</taxon>
        <taxon>Cuscuteae</taxon>
        <taxon>Cuscuta</taxon>
        <taxon>Cuscuta subgen. Cuscuta</taxon>
    </lineage>
</organism>
<protein>
    <recommendedName>
        <fullName evidence="1">Protein FAR1-RELATED SEQUENCE</fullName>
    </recommendedName>
</protein>
<dbReference type="EMBL" id="CAMAPF010000058">
    <property type="protein sequence ID" value="CAH9087391.1"/>
    <property type="molecule type" value="Genomic_DNA"/>
</dbReference>
<reference evidence="2" key="1">
    <citation type="submission" date="2022-07" db="EMBL/GenBank/DDBJ databases">
        <authorList>
            <person name="Macas J."/>
            <person name="Novak P."/>
            <person name="Neumann P."/>
        </authorList>
    </citation>
    <scope>NUCLEOTIDE SEQUENCE</scope>
</reference>
<dbReference type="PANTHER" id="PTHR31669:SF283">
    <property type="entry name" value="PROTEIN FAR1-RELATED SEQUENCE"/>
    <property type="match status" value="1"/>
</dbReference>
<dbReference type="Proteomes" id="UP001152523">
    <property type="component" value="Unassembled WGS sequence"/>
</dbReference>
<dbReference type="GO" id="GO:0008270">
    <property type="term" value="F:zinc ion binding"/>
    <property type="evidence" value="ECO:0007669"/>
    <property type="project" value="UniProtKB-UniRule"/>
</dbReference>
<dbReference type="InterPro" id="IPR031052">
    <property type="entry name" value="FHY3/FAR1"/>
</dbReference>
<dbReference type="GO" id="GO:0006355">
    <property type="term" value="P:regulation of DNA-templated transcription"/>
    <property type="evidence" value="ECO:0007669"/>
    <property type="project" value="UniProtKB-UniRule"/>
</dbReference>
<dbReference type="PANTHER" id="PTHR31669">
    <property type="entry name" value="PROTEIN FAR1-RELATED SEQUENCE 10-RELATED"/>
    <property type="match status" value="1"/>
</dbReference>
<dbReference type="AlphaFoldDB" id="A0AAV0D1D8"/>
<name>A0AAV0D1D8_9ASTE</name>
<evidence type="ECO:0000313" key="2">
    <source>
        <dbReference type="EMBL" id="CAH9087391.1"/>
    </source>
</evidence>
<gene>
    <name evidence="2" type="ORF">CEPIT_LOCUS10137</name>
</gene>
<keyword evidence="1" id="KW-0539">Nucleus</keyword>
<comment type="similarity">
    <text evidence="1">Belongs to the FHY3/FAR1 family.</text>
</comment>
<accession>A0AAV0D1D8</accession>
<keyword evidence="1" id="KW-0479">Metal-binding</keyword>
<evidence type="ECO:0000313" key="3">
    <source>
        <dbReference type="Proteomes" id="UP001152523"/>
    </source>
</evidence>
<comment type="function">
    <text evidence="1">Putative transcription activator involved in regulating light control of development.</text>
</comment>
<comment type="caution">
    <text evidence="2">The sequence shown here is derived from an EMBL/GenBank/DDBJ whole genome shotgun (WGS) entry which is preliminary data.</text>
</comment>
<keyword evidence="1" id="KW-0863">Zinc-finger</keyword>
<dbReference type="GO" id="GO:0005634">
    <property type="term" value="C:nucleus"/>
    <property type="evidence" value="ECO:0007669"/>
    <property type="project" value="UniProtKB-SubCell"/>
</dbReference>
<keyword evidence="3" id="KW-1185">Reference proteome</keyword>